<evidence type="ECO:0000256" key="7">
    <source>
        <dbReference type="SAM" id="Phobius"/>
    </source>
</evidence>
<gene>
    <name evidence="8" type="primary">mntH</name>
    <name evidence="8" type="ORF">Ldro_0203</name>
</gene>
<evidence type="ECO:0000256" key="2">
    <source>
        <dbReference type="ARBA" id="ARBA00022448"/>
    </source>
</evidence>
<comment type="subcellular location">
    <subcellularLocation>
        <location evidence="1">Membrane</location>
        <topology evidence="1">Multi-pass membrane protein</topology>
    </subcellularLocation>
</comment>
<evidence type="ECO:0000313" key="8">
    <source>
        <dbReference type="EMBL" id="KTC93853.1"/>
    </source>
</evidence>
<feature type="transmembrane region" description="Helical" evidence="7">
    <location>
        <begin position="33"/>
        <end position="55"/>
    </location>
</feature>
<dbReference type="GO" id="GO:0005886">
    <property type="term" value="C:plasma membrane"/>
    <property type="evidence" value="ECO:0007669"/>
    <property type="project" value="TreeGrafter"/>
</dbReference>
<feature type="transmembrane region" description="Helical" evidence="7">
    <location>
        <begin position="144"/>
        <end position="162"/>
    </location>
</feature>
<dbReference type="GO" id="GO:0005384">
    <property type="term" value="F:manganese ion transmembrane transporter activity"/>
    <property type="evidence" value="ECO:0007669"/>
    <property type="project" value="TreeGrafter"/>
</dbReference>
<evidence type="ECO:0000256" key="5">
    <source>
        <dbReference type="ARBA" id="ARBA00022989"/>
    </source>
</evidence>
<dbReference type="OrthoDB" id="9787548at2"/>
<accession>A0A0W0TEG0</accession>
<keyword evidence="5 7" id="KW-1133">Transmembrane helix</keyword>
<evidence type="ECO:0000256" key="4">
    <source>
        <dbReference type="ARBA" id="ARBA00022847"/>
    </source>
</evidence>
<feature type="transmembrane region" description="Helical" evidence="7">
    <location>
        <begin position="385"/>
        <end position="409"/>
    </location>
</feature>
<comment type="caution">
    <text evidence="8">The sequence shown here is derived from an EMBL/GenBank/DDBJ whole genome shotgun (WGS) entry which is preliminary data.</text>
</comment>
<dbReference type="PATRIC" id="fig|1212489.4.peg.207"/>
<dbReference type="EMBL" id="LNXY01000001">
    <property type="protein sequence ID" value="KTC93853.1"/>
    <property type="molecule type" value="Genomic_DNA"/>
</dbReference>
<dbReference type="GO" id="GO:0015293">
    <property type="term" value="F:symporter activity"/>
    <property type="evidence" value="ECO:0007669"/>
    <property type="project" value="UniProtKB-KW"/>
</dbReference>
<dbReference type="GO" id="GO:0015086">
    <property type="term" value="F:cadmium ion transmembrane transporter activity"/>
    <property type="evidence" value="ECO:0007669"/>
    <property type="project" value="TreeGrafter"/>
</dbReference>
<evidence type="ECO:0000256" key="1">
    <source>
        <dbReference type="ARBA" id="ARBA00004141"/>
    </source>
</evidence>
<dbReference type="GO" id="GO:0034755">
    <property type="term" value="P:iron ion transmembrane transport"/>
    <property type="evidence" value="ECO:0007669"/>
    <property type="project" value="TreeGrafter"/>
</dbReference>
<feature type="transmembrane region" description="Helical" evidence="7">
    <location>
        <begin position="350"/>
        <end position="373"/>
    </location>
</feature>
<dbReference type="Pfam" id="PF01566">
    <property type="entry name" value="Nramp"/>
    <property type="match status" value="1"/>
</dbReference>
<dbReference type="RefSeq" id="WP_058494555.1">
    <property type="nucleotide sequence ID" value="NZ_CAAAIU010000006.1"/>
</dbReference>
<keyword evidence="4" id="KW-0769">Symport</keyword>
<evidence type="ECO:0000256" key="3">
    <source>
        <dbReference type="ARBA" id="ARBA00022692"/>
    </source>
</evidence>
<dbReference type="PANTHER" id="PTHR11706">
    <property type="entry name" value="SOLUTE CARRIER PROTEIN FAMILY 11 MEMBER"/>
    <property type="match status" value="1"/>
</dbReference>
<keyword evidence="3 7" id="KW-0812">Transmembrane</keyword>
<dbReference type="PANTHER" id="PTHR11706:SF33">
    <property type="entry name" value="NATURAL RESISTANCE-ASSOCIATED MACROPHAGE PROTEIN 2"/>
    <property type="match status" value="1"/>
</dbReference>
<feature type="transmembrane region" description="Helical" evidence="7">
    <location>
        <begin position="280"/>
        <end position="304"/>
    </location>
</feature>
<feature type="transmembrane region" description="Helical" evidence="7">
    <location>
        <begin position="82"/>
        <end position="109"/>
    </location>
</feature>
<feature type="transmembrane region" description="Helical" evidence="7">
    <location>
        <begin position="224"/>
        <end position="246"/>
    </location>
</feature>
<keyword evidence="9" id="KW-1185">Reference proteome</keyword>
<keyword evidence="2" id="KW-0813">Transport</keyword>
<name>A0A0W0TEG0_9GAMM</name>
<evidence type="ECO:0000313" key="9">
    <source>
        <dbReference type="Proteomes" id="UP000054736"/>
    </source>
</evidence>
<reference evidence="8 9" key="1">
    <citation type="submission" date="2015-11" db="EMBL/GenBank/DDBJ databases">
        <title>Genomic analysis of 38 Legionella species identifies large and diverse effector repertoires.</title>
        <authorList>
            <person name="Burstein D."/>
            <person name="Amaro F."/>
            <person name="Zusman T."/>
            <person name="Lifshitz Z."/>
            <person name="Cohen O."/>
            <person name="Gilbert J.A."/>
            <person name="Pupko T."/>
            <person name="Shuman H.A."/>
            <person name="Segal G."/>
        </authorList>
    </citation>
    <scope>NUCLEOTIDE SEQUENCE [LARGE SCALE GENOMIC DNA]</scope>
    <source>
        <strain evidence="8 9">ATCC 700990</strain>
    </source>
</reference>
<feature type="transmembrane region" description="Helical" evidence="7">
    <location>
        <begin position="325"/>
        <end position="344"/>
    </location>
</feature>
<dbReference type="Proteomes" id="UP000054736">
    <property type="component" value="Unassembled WGS sequence"/>
</dbReference>
<keyword evidence="6 7" id="KW-0472">Membrane</keyword>
<dbReference type="InterPro" id="IPR001046">
    <property type="entry name" value="NRAMP_fam"/>
</dbReference>
<organism evidence="8 9">
    <name type="scientific">Legionella drozanskii LLAP-1</name>
    <dbReference type="NCBI Taxonomy" id="1212489"/>
    <lineage>
        <taxon>Bacteria</taxon>
        <taxon>Pseudomonadati</taxon>
        <taxon>Pseudomonadota</taxon>
        <taxon>Gammaproteobacteria</taxon>
        <taxon>Legionellales</taxon>
        <taxon>Legionellaceae</taxon>
        <taxon>Legionella</taxon>
    </lineage>
</organism>
<dbReference type="STRING" id="1212489.Ldro_0203"/>
<feature type="transmembrane region" description="Helical" evidence="7">
    <location>
        <begin position="115"/>
        <end position="137"/>
    </location>
</feature>
<feature type="transmembrane region" description="Helical" evidence="7">
    <location>
        <begin position="184"/>
        <end position="203"/>
    </location>
</feature>
<sequence>MKKISAFLKKLGPGLITGASDDDPSGIATYSQAGAHFGLAFLWTALITFPLMFAVQEMCARIGLVTSKGLIANIKNHYSRSLVIFTISLMVPTLVFNISANLASMAAVIHLLFPIIPIWAVSVFICLVIVHSIIFLSYKQIVSFLKYLCLSLLLYLVVPFLAKQNTIEILKSTFVPEIHFNKEFIGLLVAILGTTISPYLFFWQTTMSAEELRFKRKAVTENKFFDMKIDVGIGMLASNLVMYFIILTTGTILYKNGIHDILTVETAAKALEPIAGELSFLLFSLGIIGTGFLSIPVLCGCLSYTLCTAFDHKEGLNHSLKSAKMFYFFIILSILLSLLLNLIGVNPIKALIISAIANCLVSPPLLFTILLIANNSKIMGDKRNGTLSNFLGLLTLLLVTVSSLLYLYYFL</sequence>
<protein>
    <submittedName>
        <fullName evidence="8">Divalent metal cation transporter MntH</fullName>
    </submittedName>
</protein>
<evidence type="ECO:0000256" key="6">
    <source>
        <dbReference type="ARBA" id="ARBA00023136"/>
    </source>
</evidence>
<proteinExistence type="predicted"/>
<dbReference type="AlphaFoldDB" id="A0A0W0TEG0"/>